<dbReference type="Proteomes" id="UP001152320">
    <property type="component" value="Chromosome 14"/>
</dbReference>
<dbReference type="AlphaFoldDB" id="A0A9Q1H1A9"/>
<organism evidence="8 9">
    <name type="scientific">Holothuria leucospilota</name>
    <name type="common">Black long sea cucumber</name>
    <name type="synonym">Mertensiothuria leucospilota</name>
    <dbReference type="NCBI Taxonomy" id="206669"/>
    <lineage>
        <taxon>Eukaryota</taxon>
        <taxon>Metazoa</taxon>
        <taxon>Echinodermata</taxon>
        <taxon>Eleutherozoa</taxon>
        <taxon>Echinozoa</taxon>
        <taxon>Holothuroidea</taxon>
        <taxon>Aspidochirotacea</taxon>
        <taxon>Aspidochirotida</taxon>
        <taxon>Holothuriidae</taxon>
        <taxon>Holothuria</taxon>
    </lineage>
</organism>
<keyword evidence="9" id="KW-1185">Reference proteome</keyword>
<evidence type="ECO:0000256" key="6">
    <source>
        <dbReference type="SAM" id="Phobius"/>
    </source>
</evidence>
<name>A0A9Q1H1A9_HOLLE</name>
<evidence type="ECO:0000256" key="4">
    <source>
        <dbReference type="ARBA" id="ARBA00023136"/>
    </source>
</evidence>
<evidence type="ECO:0000313" key="8">
    <source>
        <dbReference type="EMBL" id="KAJ8029864.1"/>
    </source>
</evidence>
<dbReference type="EMBL" id="JAIZAY010000014">
    <property type="protein sequence ID" value="KAJ8029864.1"/>
    <property type="molecule type" value="Genomic_DNA"/>
</dbReference>
<comment type="subcellular location">
    <subcellularLocation>
        <location evidence="1">Membrane</location>
        <topology evidence="1">Multi-pass membrane protein</topology>
    </subcellularLocation>
</comment>
<proteinExistence type="predicted"/>
<protein>
    <submittedName>
        <fullName evidence="8">Ammonium transporter 1 member 3</fullName>
    </submittedName>
</protein>
<gene>
    <name evidence="8" type="ORF">HOLleu_29376</name>
</gene>
<dbReference type="OrthoDB" id="6119608at2759"/>
<feature type="region of interest" description="Disordered" evidence="5">
    <location>
        <begin position="201"/>
        <end position="221"/>
    </location>
</feature>
<sequence>MAIVVGVVGGVITCAGIELLNFLHIDDPVGVVPVHLFCGIWSLIAAGLLTPEDDIGQGFELYGLFMGGGTRLLWVQLLAIVCIIGWCAIFSAIVLLLLSSTIGLRLSYHEELLGADLVEHNIGNRIYDKTKGRLISRPKWLKRLERQGLLKPREFSIREVENAAESVPRKKKSSGSEQNSFHRKSRVPRFKVLPYSISKFKKSRRQKRKDRPSPHHMSAFPIDAVNGKYGESFNILERNRDVLTIPQHRRGAKRVNGAPLKWQEVLDTTCDLNDIQYVNATSNWGSSYCSKYAVTTRNVGTQTDWIFLTADTEWRVLNMHEPDPEWTILNMHETEQRDTQQLKMKKRILDPHDWNSLYEHMV</sequence>
<feature type="transmembrane region" description="Helical" evidence="6">
    <location>
        <begin position="72"/>
        <end position="98"/>
    </location>
</feature>
<keyword evidence="3 6" id="KW-1133">Transmembrane helix</keyword>
<evidence type="ECO:0000256" key="1">
    <source>
        <dbReference type="ARBA" id="ARBA00004141"/>
    </source>
</evidence>
<evidence type="ECO:0000256" key="3">
    <source>
        <dbReference type="ARBA" id="ARBA00022989"/>
    </source>
</evidence>
<comment type="caution">
    <text evidence="8">The sequence shown here is derived from an EMBL/GenBank/DDBJ whole genome shotgun (WGS) entry which is preliminary data.</text>
</comment>
<evidence type="ECO:0000256" key="2">
    <source>
        <dbReference type="ARBA" id="ARBA00022692"/>
    </source>
</evidence>
<dbReference type="InterPro" id="IPR024041">
    <property type="entry name" value="NH4_transpt_AmtB-like_dom"/>
</dbReference>
<dbReference type="PANTHER" id="PTHR11730">
    <property type="entry name" value="AMMONIUM TRANSPORTER"/>
    <property type="match status" value="1"/>
</dbReference>
<dbReference type="Pfam" id="PF00909">
    <property type="entry name" value="Ammonium_transp"/>
    <property type="match status" value="1"/>
</dbReference>
<keyword evidence="4 6" id="KW-0472">Membrane</keyword>
<dbReference type="GO" id="GO:0008519">
    <property type="term" value="F:ammonium channel activity"/>
    <property type="evidence" value="ECO:0007669"/>
    <property type="project" value="InterPro"/>
</dbReference>
<dbReference type="GO" id="GO:0097272">
    <property type="term" value="P:ammonium homeostasis"/>
    <property type="evidence" value="ECO:0007669"/>
    <property type="project" value="TreeGrafter"/>
</dbReference>
<dbReference type="SUPFAM" id="SSF111352">
    <property type="entry name" value="Ammonium transporter"/>
    <property type="match status" value="1"/>
</dbReference>
<accession>A0A9Q1H1A9</accession>
<dbReference type="PANTHER" id="PTHR11730:SF58">
    <property type="entry name" value="AMMONIUM TRANSPORTER"/>
    <property type="match status" value="1"/>
</dbReference>
<feature type="domain" description="Ammonium transporter AmtB-like" evidence="7">
    <location>
        <begin position="2"/>
        <end position="121"/>
    </location>
</feature>
<dbReference type="Gene3D" id="1.10.3430.10">
    <property type="entry name" value="Ammonium transporter AmtB like domains"/>
    <property type="match status" value="1"/>
</dbReference>
<dbReference type="GO" id="GO:0005886">
    <property type="term" value="C:plasma membrane"/>
    <property type="evidence" value="ECO:0007669"/>
    <property type="project" value="TreeGrafter"/>
</dbReference>
<keyword evidence="2 6" id="KW-0812">Transmembrane</keyword>
<dbReference type="InterPro" id="IPR029020">
    <property type="entry name" value="Ammonium/urea_transptr"/>
</dbReference>
<evidence type="ECO:0000259" key="7">
    <source>
        <dbReference type="Pfam" id="PF00909"/>
    </source>
</evidence>
<feature type="transmembrane region" description="Helical" evidence="6">
    <location>
        <begin position="32"/>
        <end position="51"/>
    </location>
</feature>
<reference evidence="8" key="1">
    <citation type="submission" date="2021-10" db="EMBL/GenBank/DDBJ databases">
        <title>Tropical sea cucumber genome reveals ecological adaptation and Cuvierian tubules defense mechanism.</title>
        <authorList>
            <person name="Chen T."/>
        </authorList>
    </citation>
    <scope>NUCLEOTIDE SEQUENCE</scope>
    <source>
        <strain evidence="8">Nanhai2018</strain>
        <tissue evidence="8">Muscle</tissue>
    </source>
</reference>
<evidence type="ECO:0000256" key="5">
    <source>
        <dbReference type="SAM" id="MobiDB-lite"/>
    </source>
</evidence>
<evidence type="ECO:0000313" key="9">
    <source>
        <dbReference type="Proteomes" id="UP001152320"/>
    </source>
</evidence>
<feature type="compositionally biased region" description="Basic residues" evidence="5">
    <location>
        <begin position="201"/>
        <end position="210"/>
    </location>
</feature>